<evidence type="ECO:0000313" key="5">
    <source>
        <dbReference type="Proteomes" id="UP000237144"/>
    </source>
</evidence>
<sequence>ERERVGSERPLGVFFTWAERNERRRRRQRLTSDSAKRTKRIRIESPLSGCPAHPQSTSVVTPCFARMGSLGHVAAAPSSDELDAAIPDSVRTSFDESIEQGDIHLYRATGDPCAVSDDPPRFPQWVHTVPQLGEKPAVPPNTPDLTRKRDKDVLQGLTYGKGEKILQLDEPTGGKSYSLVHNLHALFPEHMMAIPYFGDEPFRPQTSDLIPEDLHVAWRVVRAYADAGRETVMFFNGGPLAGASQPHLHMQFCPFQYDAPPAPEALARSLPESSSRPTSIEESAPRLPLPWTQFCVALPADRATVTADDLVGAYRQLLRTSRAYTAEIAADSRADSGSETGSGPGSRPDSKLEADSEATQARRANRRRLPPPGPKRDSYNLFLTASHMHLVPRTDRLVALERPSEPIAAPDDDDNEDSTGAGEARAGDDMLRMSLNGLVYLGYWHVASDEDRELVRKVGFGEVLTRAAYVNEEYCRPSHDA</sequence>
<feature type="domain" description="Ap4A phosphorylase 1/2 N-terminal" evidence="3">
    <location>
        <begin position="200"/>
        <end position="257"/>
    </location>
</feature>
<dbReference type="Pfam" id="PF09830">
    <property type="entry name" value="ATP_transf"/>
    <property type="match status" value="1"/>
</dbReference>
<dbReference type="OrthoDB" id="10267950at2759"/>
<comment type="caution">
    <text evidence="4">The sequence shown here is derived from an EMBL/GenBank/DDBJ whole genome shotgun (WGS) entry which is preliminary data.</text>
</comment>
<dbReference type="Proteomes" id="UP000237144">
    <property type="component" value="Unassembled WGS sequence"/>
</dbReference>
<dbReference type="InterPro" id="IPR009163">
    <property type="entry name" value="Ap4A_phos1/2"/>
</dbReference>
<evidence type="ECO:0000259" key="3">
    <source>
        <dbReference type="Pfam" id="PF19327"/>
    </source>
</evidence>
<dbReference type="InterPro" id="IPR045759">
    <property type="entry name" value="Ap4A_phos1/2_N"/>
</dbReference>
<accession>A0A2S5B7P0</accession>
<evidence type="ECO:0000313" key="4">
    <source>
        <dbReference type="EMBL" id="POY72777.1"/>
    </source>
</evidence>
<gene>
    <name evidence="4" type="ORF">BMF94_4186</name>
</gene>
<feature type="non-terminal residue" evidence="4">
    <location>
        <position position="1"/>
    </location>
</feature>
<dbReference type="AlphaFoldDB" id="A0A2S5B7P0"/>
<dbReference type="GO" id="GO:0005524">
    <property type="term" value="F:ATP binding"/>
    <property type="evidence" value="ECO:0007669"/>
    <property type="project" value="InterPro"/>
</dbReference>
<feature type="domain" description="ATP adenylyltransferase C-terminal" evidence="2">
    <location>
        <begin position="289"/>
        <end position="468"/>
    </location>
</feature>
<dbReference type="InterPro" id="IPR036265">
    <property type="entry name" value="HIT-like_sf"/>
</dbReference>
<feature type="region of interest" description="Disordered" evidence="1">
    <location>
        <begin position="405"/>
        <end position="425"/>
    </location>
</feature>
<dbReference type="PANTHER" id="PTHR38420:SF1">
    <property type="entry name" value="PUTATIVE (AFU_ORTHOLOGUE AFUA_5G14690)-RELATED"/>
    <property type="match status" value="1"/>
</dbReference>
<dbReference type="GO" id="GO:0009117">
    <property type="term" value="P:nucleotide metabolic process"/>
    <property type="evidence" value="ECO:0007669"/>
    <property type="project" value="InterPro"/>
</dbReference>
<keyword evidence="5" id="KW-1185">Reference proteome</keyword>
<dbReference type="Gene3D" id="3.30.428.70">
    <property type="match status" value="1"/>
</dbReference>
<proteinExistence type="predicted"/>
<protein>
    <submittedName>
        <fullName evidence="4">Uncharacterized protein</fullName>
    </submittedName>
</protein>
<evidence type="ECO:0000256" key="1">
    <source>
        <dbReference type="SAM" id="MobiDB-lite"/>
    </source>
</evidence>
<dbReference type="InterPro" id="IPR019200">
    <property type="entry name" value="ATP_adenylylTrfase_C"/>
</dbReference>
<dbReference type="SUPFAM" id="SSF54197">
    <property type="entry name" value="HIT-like"/>
    <property type="match status" value="1"/>
</dbReference>
<dbReference type="GO" id="GO:0003877">
    <property type="term" value="F:ATP:ADP adenylyltransferase activity"/>
    <property type="evidence" value="ECO:0007669"/>
    <property type="project" value="InterPro"/>
</dbReference>
<reference evidence="4 5" key="1">
    <citation type="journal article" date="2018" name="Front. Microbiol.">
        <title>Prospects for Fungal Bioremediation of Acidic Radioactive Waste Sites: Characterization and Genome Sequence of Rhodotorula taiwanensis MD1149.</title>
        <authorList>
            <person name="Tkavc R."/>
            <person name="Matrosova V.Y."/>
            <person name="Grichenko O.E."/>
            <person name="Gostincar C."/>
            <person name="Volpe R.P."/>
            <person name="Klimenkova P."/>
            <person name="Gaidamakova E.K."/>
            <person name="Zhou C.E."/>
            <person name="Stewart B.J."/>
            <person name="Lyman M.G."/>
            <person name="Malfatti S.A."/>
            <person name="Rubinfeld B."/>
            <person name="Courtot M."/>
            <person name="Singh J."/>
            <person name="Dalgard C.L."/>
            <person name="Hamilton T."/>
            <person name="Frey K.G."/>
            <person name="Gunde-Cimerman N."/>
            <person name="Dugan L."/>
            <person name="Daly M.J."/>
        </authorList>
    </citation>
    <scope>NUCLEOTIDE SEQUENCE [LARGE SCALE GENOMIC DNA]</scope>
    <source>
        <strain evidence="4 5">MD1149</strain>
    </source>
</reference>
<dbReference type="Pfam" id="PF19327">
    <property type="entry name" value="Ap4A_phos_N"/>
    <property type="match status" value="1"/>
</dbReference>
<dbReference type="PANTHER" id="PTHR38420">
    <property type="entry name" value="AP-4-A PHOSPHORYLASE II"/>
    <property type="match status" value="1"/>
</dbReference>
<dbReference type="EMBL" id="PJQD01000047">
    <property type="protein sequence ID" value="POY72777.1"/>
    <property type="molecule type" value="Genomic_DNA"/>
</dbReference>
<name>A0A2S5B7P0_9BASI</name>
<feature type="region of interest" description="Disordered" evidence="1">
    <location>
        <begin position="329"/>
        <end position="379"/>
    </location>
</feature>
<dbReference type="InterPro" id="IPR043171">
    <property type="entry name" value="Ap4A_phos1/2-like"/>
</dbReference>
<evidence type="ECO:0000259" key="2">
    <source>
        <dbReference type="Pfam" id="PF09830"/>
    </source>
</evidence>
<organism evidence="4 5">
    <name type="scientific">Rhodotorula taiwanensis</name>
    <dbReference type="NCBI Taxonomy" id="741276"/>
    <lineage>
        <taxon>Eukaryota</taxon>
        <taxon>Fungi</taxon>
        <taxon>Dikarya</taxon>
        <taxon>Basidiomycota</taxon>
        <taxon>Pucciniomycotina</taxon>
        <taxon>Microbotryomycetes</taxon>
        <taxon>Sporidiobolales</taxon>
        <taxon>Sporidiobolaceae</taxon>
        <taxon>Rhodotorula</taxon>
    </lineage>
</organism>